<evidence type="ECO:0000313" key="1">
    <source>
        <dbReference type="EMBL" id="GAC22340.1"/>
    </source>
</evidence>
<reference evidence="1 2" key="1">
    <citation type="journal article" date="2017" name="Antonie Van Leeuwenhoek">
        <title>Rhizobium rhizosphaerae sp. nov., a novel species isolated from rice rhizosphere.</title>
        <authorList>
            <person name="Zhao J.J."/>
            <person name="Zhang J."/>
            <person name="Zhang R.J."/>
            <person name="Zhang C.W."/>
            <person name="Yin H.Q."/>
            <person name="Zhang X.X."/>
        </authorList>
    </citation>
    <scope>NUCLEOTIDE SEQUENCE [LARGE SCALE GENOMIC DNA]</scope>
    <source>
        <strain evidence="1 2">KMM 241</strain>
    </source>
</reference>
<comment type="caution">
    <text evidence="1">The sequence shown here is derived from an EMBL/GenBank/DDBJ whole genome shotgun (WGS) entry which is preliminary data.</text>
</comment>
<dbReference type="Proteomes" id="UP000006263">
    <property type="component" value="Unassembled WGS sequence"/>
</dbReference>
<dbReference type="AlphaFoldDB" id="K6ZG23"/>
<organism evidence="1 2">
    <name type="scientific">Paraglaciecola mesophila KMM 241</name>
    <dbReference type="NCBI Taxonomy" id="1128912"/>
    <lineage>
        <taxon>Bacteria</taxon>
        <taxon>Pseudomonadati</taxon>
        <taxon>Pseudomonadota</taxon>
        <taxon>Gammaproteobacteria</taxon>
        <taxon>Alteromonadales</taxon>
        <taxon>Alteromonadaceae</taxon>
        <taxon>Paraglaciecola</taxon>
    </lineage>
</organism>
<gene>
    <name evidence="1" type="ORF">GMES_0025</name>
</gene>
<protein>
    <submittedName>
        <fullName evidence="1">Uncharacterized protein</fullName>
    </submittedName>
</protein>
<proteinExistence type="predicted"/>
<dbReference type="EMBL" id="BAEP01000003">
    <property type="protein sequence ID" value="GAC22340.1"/>
    <property type="molecule type" value="Genomic_DNA"/>
</dbReference>
<evidence type="ECO:0000313" key="2">
    <source>
        <dbReference type="Proteomes" id="UP000006263"/>
    </source>
</evidence>
<accession>K6ZG23</accession>
<name>K6ZG23_9ALTE</name>
<sequence>MIPSFVGSNPAIPAIFSDEYHQYMLKKPDISLAFFVMALNFL</sequence>